<keyword evidence="1" id="KW-0238">DNA-binding</keyword>
<dbReference type="Gene3D" id="1.10.260.40">
    <property type="entry name" value="lambda repressor-like DNA-binding domains"/>
    <property type="match status" value="1"/>
</dbReference>
<dbReference type="PANTHER" id="PTHR46558:SF11">
    <property type="entry name" value="HTH-TYPE TRANSCRIPTIONAL REGULATOR XRE"/>
    <property type="match status" value="1"/>
</dbReference>
<evidence type="ECO:0000313" key="3">
    <source>
        <dbReference type="EMBL" id="OCX49727.1"/>
    </source>
</evidence>
<protein>
    <recommendedName>
        <fullName evidence="2">HTH cro/C1-type domain-containing protein</fullName>
    </recommendedName>
</protein>
<name>A0A1C2GE12_LIMRT</name>
<dbReference type="PANTHER" id="PTHR46558">
    <property type="entry name" value="TRACRIPTIONAL REGULATORY PROTEIN-RELATED-RELATED"/>
    <property type="match status" value="1"/>
</dbReference>
<feature type="domain" description="HTH cro/C1-type" evidence="2">
    <location>
        <begin position="12"/>
        <end position="66"/>
    </location>
</feature>
<dbReference type="AlphaFoldDB" id="A0A1C2GE12"/>
<dbReference type="GO" id="GO:0003677">
    <property type="term" value="F:DNA binding"/>
    <property type="evidence" value="ECO:0007669"/>
    <property type="project" value="UniProtKB-KW"/>
</dbReference>
<evidence type="ECO:0000313" key="4">
    <source>
        <dbReference type="Proteomes" id="UP000095141"/>
    </source>
</evidence>
<gene>
    <name evidence="3" type="ORF">BFD03_02065</name>
</gene>
<sequence length="188" mass="22234">MTIENSKYHNRIAELRKEKGISQSKLAKDTGLTRQAISLYEIEKREPKLDIWIKLADYFGVSVSYLQGLTNFEETDVDDDRLATLIHEGKNKADNYVYEMYKEKSLKDYFALASVLKKSFPTDFQKDFSDLENDISNPKIFNSFYSLVMNEYWLFMRACKGNKDDIEYYNKLKNIIKNWTHKDDDKEN</sequence>
<reference evidence="3 4" key="1">
    <citation type="submission" date="2016-08" db="EMBL/GenBank/DDBJ databases">
        <title>Probiotic bacterium isolated from chicken gut.</title>
        <authorList>
            <person name="Levy J.L."/>
            <person name="Hassan H.M."/>
            <person name="Mendoza M.A."/>
        </authorList>
    </citation>
    <scope>NUCLEOTIDE SEQUENCE [LARGE SCALE GENOMIC DNA]</scope>
    <source>
        <strain evidence="3 4">P43</strain>
    </source>
</reference>
<dbReference type="SMART" id="SM00530">
    <property type="entry name" value="HTH_XRE"/>
    <property type="match status" value="1"/>
</dbReference>
<dbReference type="CDD" id="cd00093">
    <property type="entry name" value="HTH_XRE"/>
    <property type="match status" value="1"/>
</dbReference>
<dbReference type="InterPro" id="IPR001387">
    <property type="entry name" value="Cro/C1-type_HTH"/>
</dbReference>
<accession>A0A1C2GE12</accession>
<comment type="caution">
    <text evidence="3">The sequence shown here is derived from an EMBL/GenBank/DDBJ whole genome shotgun (WGS) entry which is preliminary data.</text>
</comment>
<dbReference type="PROSITE" id="PS50943">
    <property type="entry name" value="HTH_CROC1"/>
    <property type="match status" value="1"/>
</dbReference>
<proteinExistence type="predicted"/>
<dbReference type="Pfam" id="PF01381">
    <property type="entry name" value="HTH_3"/>
    <property type="match status" value="1"/>
</dbReference>
<dbReference type="SUPFAM" id="SSF47413">
    <property type="entry name" value="lambda repressor-like DNA-binding domains"/>
    <property type="match status" value="1"/>
</dbReference>
<evidence type="ECO:0000256" key="1">
    <source>
        <dbReference type="ARBA" id="ARBA00023125"/>
    </source>
</evidence>
<organism evidence="3 4">
    <name type="scientific">Limosilactobacillus reuteri</name>
    <name type="common">Lactobacillus reuteri</name>
    <dbReference type="NCBI Taxonomy" id="1598"/>
    <lineage>
        <taxon>Bacteria</taxon>
        <taxon>Bacillati</taxon>
        <taxon>Bacillota</taxon>
        <taxon>Bacilli</taxon>
        <taxon>Lactobacillales</taxon>
        <taxon>Lactobacillaceae</taxon>
        <taxon>Limosilactobacillus</taxon>
    </lineage>
</organism>
<dbReference type="RefSeq" id="WP_066035442.1">
    <property type="nucleotide sequence ID" value="NZ_CP136906.1"/>
</dbReference>
<dbReference type="EMBL" id="MCNS01000003">
    <property type="protein sequence ID" value="OCX49727.1"/>
    <property type="molecule type" value="Genomic_DNA"/>
</dbReference>
<evidence type="ECO:0000259" key="2">
    <source>
        <dbReference type="PROSITE" id="PS50943"/>
    </source>
</evidence>
<dbReference type="InterPro" id="IPR010982">
    <property type="entry name" value="Lambda_DNA-bd_dom_sf"/>
</dbReference>
<dbReference type="Proteomes" id="UP000095141">
    <property type="component" value="Unassembled WGS sequence"/>
</dbReference>